<dbReference type="Proteomes" id="UP000199159">
    <property type="component" value="Unassembled WGS sequence"/>
</dbReference>
<evidence type="ECO:0000313" key="1">
    <source>
        <dbReference type="EMBL" id="SDP51842.1"/>
    </source>
</evidence>
<dbReference type="RefSeq" id="WP_090852415.1">
    <property type="nucleotide sequence ID" value="NZ_FNJU01000003.1"/>
</dbReference>
<sequence length="67" mass="7547">MAFGRKPEVEIIKEDIKVWECSSDDCNCWVRDNFKSSAEEPTCPICHSEMSATTKSLQAIQNHATAK</sequence>
<dbReference type="OrthoDB" id="1955171at2"/>
<keyword evidence="2" id="KW-1185">Reference proteome</keyword>
<accession>A0A1H0TCS5</accession>
<organism evidence="1 2">
    <name type="scientific">Litchfieldia salsa</name>
    <dbReference type="NCBI Taxonomy" id="930152"/>
    <lineage>
        <taxon>Bacteria</taxon>
        <taxon>Bacillati</taxon>
        <taxon>Bacillota</taxon>
        <taxon>Bacilli</taxon>
        <taxon>Bacillales</taxon>
        <taxon>Bacillaceae</taxon>
        <taxon>Litchfieldia</taxon>
    </lineage>
</organism>
<dbReference type="AlphaFoldDB" id="A0A1H0TCS5"/>
<dbReference type="InterPro" id="IPR025916">
    <property type="entry name" value="YdjO"/>
</dbReference>
<dbReference type="Pfam" id="PF14169">
    <property type="entry name" value="YdjO"/>
    <property type="match status" value="1"/>
</dbReference>
<dbReference type="EMBL" id="FNJU01000003">
    <property type="protein sequence ID" value="SDP51842.1"/>
    <property type="molecule type" value="Genomic_DNA"/>
</dbReference>
<dbReference type="STRING" id="930152.SAMN05216565_103426"/>
<protein>
    <submittedName>
        <fullName evidence="1">Cold-inducible protein YdjO</fullName>
    </submittedName>
</protein>
<gene>
    <name evidence="1" type="ORF">SAMN05216565_103426</name>
</gene>
<proteinExistence type="predicted"/>
<name>A0A1H0TCS5_9BACI</name>
<evidence type="ECO:0000313" key="2">
    <source>
        <dbReference type="Proteomes" id="UP000199159"/>
    </source>
</evidence>
<reference evidence="2" key="1">
    <citation type="submission" date="2016-10" db="EMBL/GenBank/DDBJ databases">
        <authorList>
            <person name="Varghese N."/>
            <person name="Submissions S."/>
        </authorList>
    </citation>
    <scope>NUCLEOTIDE SEQUENCE [LARGE SCALE GENOMIC DNA]</scope>
    <source>
        <strain evidence="2">IBRC-M10078</strain>
    </source>
</reference>